<evidence type="ECO:0000313" key="3">
    <source>
        <dbReference type="Proteomes" id="UP000463470"/>
    </source>
</evidence>
<reference evidence="2 3" key="1">
    <citation type="submission" date="2020-01" db="EMBL/GenBank/DDBJ databases">
        <title>Whole-genome sequence of Heliobacterium undosum DSM 13378.</title>
        <authorList>
            <person name="Kyndt J.A."/>
            <person name="Meyer T.E."/>
        </authorList>
    </citation>
    <scope>NUCLEOTIDE SEQUENCE [LARGE SCALE GENOMIC DNA]</scope>
    <source>
        <strain evidence="2 3">DSM 13378</strain>
    </source>
</reference>
<dbReference type="InterPro" id="IPR038555">
    <property type="entry name" value="Zincin_1_sf"/>
</dbReference>
<dbReference type="OrthoDB" id="5071at2"/>
<name>A0A845L8C2_9FIRM</name>
<evidence type="ECO:0000256" key="1">
    <source>
        <dbReference type="SAM" id="MobiDB-lite"/>
    </source>
</evidence>
<comment type="caution">
    <text evidence="2">The sequence shown here is derived from an EMBL/GenBank/DDBJ whole genome shotgun (WGS) entry which is preliminary data.</text>
</comment>
<accession>A0A845L8C2</accession>
<dbReference type="EMBL" id="WXEY01000008">
    <property type="protein sequence ID" value="MZP29968.1"/>
    <property type="molecule type" value="Genomic_DNA"/>
</dbReference>
<feature type="region of interest" description="Disordered" evidence="1">
    <location>
        <begin position="118"/>
        <end position="138"/>
    </location>
</feature>
<dbReference type="Proteomes" id="UP000463470">
    <property type="component" value="Unassembled WGS sequence"/>
</dbReference>
<sequence length="138" mass="15976">MSIPFDIDRFADLAEEMIAQIPEKFLRRLNGGIHIQPDTIQDDEGFFILGECFFDEYLGHWINIYHGSFAGCFAEEPSEVWEDELYETILHELCHHLEDLAGADDLLREEMAELEAWRAERENEKTAAPLERDGVTES</sequence>
<gene>
    <name evidence="2" type="ORF">GTO91_09655</name>
</gene>
<dbReference type="RefSeq" id="WP_161258350.1">
    <property type="nucleotide sequence ID" value="NZ_WXEY01000008.1"/>
</dbReference>
<evidence type="ECO:0000313" key="2">
    <source>
        <dbReference type="EMBL" id="MZP29968.1"/>
    </source>
</evidence>
<keyword evidence="3" id="KW-1185">Reference proteome</keyword>
<dbReference type="InterPro" id="IPR010428">
    <property type="entry name" value="Zincin_1"/>
</dbReference>
<dbReference type="Pfam" id="PF06262">
    <property type="entry name" value="Zincin_1"/>
    <property type="match status" value="1"/>
</dbReference>
<dbReference type="AlphaFoldDB" id="A0A845L8C2"/>
<dbReference type="SUPFAM" id="SSF55486">
    <property type="entry name" value="Metalloproteases ('zincins'), catalytic domain"/>
    <property type="match status" value="1"/>
</dbReference>
<dbReference type="CDD" id="cd12953">
    <property type="entry name" value="MMP_TTHA0227"/>
    <property type="match status" value="1"/>
</dbReference>
<evidence type="ECO:0008006" key="4">
    <source>
        <dbReference type="Google" id="ProtNLM"/>
    </source>
</evidence>
<protein>
    <recommendedName>
        <fullName evidence="4">Metallopeptidase family protein</fullName>
    </recommendedName>
</protein>
<dbReference type="Gene3D" id="3.30.2010.20">
    <property type="match status" value="1"/>
</dbReference>
<organism evidence="2 3">
    <name type="scientific">Heliomicrobium undosum</name>
    <dbReference type="NCBI Taxonomy" id="121734"/>
    <lineage>
        <taxon>Bacteria</taxon>
        <taxon>Bacillati</taxon>
        <taxon>Bacillota</taxon>
        <taxon>Clostridia</taxon>
        <taxon>Eubacteriales</taxon>
        <taxon>Heliobacteriaceae</taxon>
        <taxon>Heliomicrobium</taxon>
    </lineage>
</organism>
<proteinExistence type="predicted"/>